<dbReference type="PANTHER" id="PTHR47331:SF5">
    <property type="entry name" value="RIBONUCLEASE H"/>
    <property type="match status" value="1"/>
</dbReference>
<dbReference type="OrthoDB" id="10057690at2759"/>
<evidence type="ECO:0000313" key="3">
    <source>
        <dbReference type="Proteomes" id="UP000593567"/>
    </source>
</evidence>
<protein>
    <submittedName>
        <fullName evidence="2">Uncharacterized protein</fullName>
    </submittedName>
</protein>
<keyword evidence="3" id="KW-1185">Reference proteome</keyword>
<reference evidence="2" key="1">
    <citation type="submission" date="2020-06" db="EMBL/GenBank/DDBJ databases">
        <title>Draft genome of Bugula neritina, a colonial animal packing powerful symbionts and potential medicines.</title>
        <authorList>
            <person name="Rayko M."/>
        </authorList>
    </citation>
    <scope>NUCLEOTIDE SEQUENCE [LARGE SCALE GENOMIC DNA]</scope>
    <source>
        <strain evidence="2">Kwan_BN1</strain>
    </source>
</reference>
<name>A0A7J7K555_BUGNE</name>
<organism evidence="2 3">
    <name type="scientific">Bugula neritina</name>
    <name type="common">Brown bryozoan</name>
    <name type="synonym">Sertularia neritina</name>
    <dbReference type="NCBI Taxonomy" id="10212"/>
    <lineage>
        <taxon>Eukaryota</taxon>
        <taxon>Metazoa</taxon>
        <taxon>Spiralia</taxon>
        <taxon>Lophotrochozoa</taxon>
        <taxon>Bryozoa</taxon>
        <taxon>Gymnolaemata</taxon>
        <taxon>Cheilostomatida</taxon>
        <taxon>Flustrina</taxon>
        <taxon>Buguloidea</taxon>
        <taxon>Bugulidae</taxon>
        <taxon>Bugula</taxon>
    </lineage>
</organism>
<dbReference type="PANTHER" id="PTHR47331">
    <property type="entry name" value="PHD-TYPE DOMAIN-CONTAINING PROTEIN"/>
    <property type="match status" value="1"/>
</dbReference>
<accession>A0A7J7K555</accession>
<proteinExistence type="predicted"/>
<gene>
    <name evidence="2" type="ORF">EB796_008379</name>
</gene>
<dbReference type="EMBL" id="VXIV02001387">
    <property type="protein sequence ID" value="KAF6033313.1"/>
    <property type="molecule type" value="Genomic_DNA"/>
</dbReference>
<dbReference type="Proteomes" id="UP000593567">
    <property type="component" value="Unassembled WGS sequence"/>
</dbReference>
<sequence length="80" mass="9205">MTNGKLFPLVEQDFEDPGGKSMSQQDLKFLEILNDGIFKDEDGSYVMPLPFKSTPILPNNRHQAEQRLQLLRKKLQKDSV</sequence>
<feature type="region of interest" description="Disordered" evidence="1">
    <location>
        <begin position="1"/>
        <end position="22"/>
    </location>
</feature>
<evidence type="ECO:0000256" key="1">
    <source>
        <dbReference type="SAM" id="MobiDB-lite"/>
    </source>
</evidence>
<comment type="caution">
    <text evidence="2">The sequence shown here is derived from an EMBL/GenBank/DDBJ whole genome shotgun (WGS) entry which is preliminary data.</text>
</comment>
<dbReference type="AlphaFoldDB" id="A0A7J7K555"/>
<evidence type="ECO:0000313" key="2">
    <source>
        <dbReference type="EMBL" id="KAF6033313.1"/>
    </source>
</evidence>